<feature type="region of interest" description="Disordered" evidence="5">
    <location>
        <begin position="385"/>
        <end position="407"/>
    </location>
</feature>
<feature type="transmembrane region" description="Helical" evidence="6">
    <location>
        <begin position="122"/>
        <end position="140"/>
    </location>
</feature>
<dbReference type="Gene3D" id="1.20.1250.20">
    <property type="entry name" value="MFS general substrate transporter like domains"/>
    <property type="match status" value="2"/>
</dbReference>
<evidence type="ECO:0000256" key="3">
    <source>
        <dbReference type="ARBA" id="ARBA00022989"/>
    </source>
</evidence>
<dbReference type="PANTHER" id="PTHR23507">
    <property type="entry name" value="ZGC:174356"/>
    <property type="match status" value="1"/>
</dbReference>
<feature type="compositionally biased region" description="Low complexity" evidence="5">
    <location>
        <begin position="395"/>
        <end position="406"/>
    </location>
</feature>
<comment type="subcellular location">
    <subcellularLocation>
        <location evidence="1">Membrane</location>
        <topology evidence="1">Multi-pass membrane protein</topology>
    </subcellularLocation>
</comment>
<evidence type="ECO:0000313" key="9">
    <source>
        <dbReference type="Proteomes" id="UP000218811"/>
    </source>
</evidence>
<feature type="chain" id="PRO_5013957760" evidence="7">
    <location>
        <begin position="33"/>
        <end position="562"/>
    </location>
</feature>
<dbReference type="OrthoDB" id="3026777at2759"/>
<dbReference type="AlphaFoldDB" id="A0A2H3JP92"/>
<dbReference type="SUPFAM" id="SSF103473">
    <property type="entry name" value="MFS general substrate transporter"/>
    <property type="match status" value="1"/>
</dbReference>
<feature type="region of interest" description="Disordered" evidence="5">
    <location>
        <begin position="539"/>
        <end position="562"/>
    </location>
</feature>
<feature type="transmembrane region" description="Helical" evidence="6">
    <location>
        <begin position="190"/>
        <end position="215"/>
    </location>
</feature>
<keyword evidence="9" id="KW-1185">Reference proteome</keyword>
<protein>
    <submittedName>
        <fullName evidence="8">MFS general substrate transporter</fullName>
    </submittedName>
</protein>
<keyword evidence="7" id="KW-0732">Signal</keyword>
<name>A0A2H3JP92_WOLCO</name>
<evidence type="ECO:0000313" key="8">
    <source>
        <dbReference type="EMBL" id="PCH37837.1"/>
    </source>
</evidence>
<dbReference type="Proteomes" id="UP000218811">
    <property type="component" value="Unassembled WGS sequence"/>
</dbReference>
<feature type="transmembrane region" description="Helical" evidence="6">
    <location>
        <begin position="477"/>
        <end position="499"/>
    </location>
</feature>
<evidence type="ECO:0000256" key="6">
    <source>
        <dbReference type="SAM" id="Phobius"/>
    </source>
</evidence>
<gene>
    <name evidence="8" type="ORF">WOLCODRAFT_161084</name>
</gene>
<keyword evidence="4 6" id="KW-0472">Membrane</keyword>
<feature type="transmembrane region" description="Helical" evidence="6">
    <location>
        <begin position="441"/>
        <end position="465"/>
    </location>
</feature>
<feature type="transmembrane region" description="Helical" evidence="6">
    <location>
        <begin position="307"/>
        <end position="324"/>
    </location>
</feature>
<evidence type="ECO:0000256" key="4">
    <source>
        <dbReference type="ARBA" id="ARBA00023136"/>
    </source>
</evidence>
<dbReference type="GO" id="GO:0016020">
    <property type="term" value="C:membrane"/>
    <property type="evidence" value="ECO:0007669"/>
    <property type="project" value="UniProtKB-SubCell"/>
</dbReference>
<feature type="transmembrane region" description="Helical" evidence="6">
    <location>
        <begin position="221"/>
        <end position="241"/>
    </location>
</feature>
<feature type="transmembrane region" description="Helical" evidence="6">
    <location>
        <begin position="91"/>
        <end position="110"/>
    </location>
</feature>
<dbReference type="OMA" id="MEDLAFI"/>
<evidence type="ECO:0000256" key="1">
    <source>
        <dbReference type="ARBA" id="ARBA00004141"/>
    </source>
</evidence>
<dbReference type="EMBL" id="KB467942">
    <property type="protein sequence ID" value="PCH37837.1"/>
    <property type="molecule type" value="Genomic_DNA"/>
</dbReference>
<keyword evidence="2 6" id="KW-0812">Transmembrane</keyword>
<evidence type="ECO:0000256" key="7">
    <source>
        <dbReference type="SAM" id="SignalP"/>
    </source>
</evidence>
<sequence>MYEQATSWWKRPSPWWFLAVIPFASLARAATAAPRVELYIELVCDAYKPDTTIGRIVQSSSLLPMLPMLKEHDRWDICSSDPIVQAAVAKLSLAMTTSMGILGCLTTAWWGSLSDRYGRTTIVTFSIIGLLMEDLAFILVCNFSELLPGGYWFLTLGPVLAGMLGGLNAVSAGAHAYIADCTDPTTRSRYFSLFIGLLFMGFSFGPTLGSILISYTGQPLSVFYVAAVLHMLYAVFVYFFVPESLTTQQMSEFKCTFKSEMKERRDARSKGGPLMQLGRAFGFLRPLALLLPGVVEEKGSGKRKRSWNLLLLAAGYGCTIALKGDITYEYQYMSLTFGWTSEQLGYYTSALGATRAIYLTVLLPVIMKLLQPKLAAVRLPDEAYDHPQTSQTSNAEQPQARAEQAATPHSSTLDLALARISILIEVVAYIMMALAPNGYVFTAYAVFSALGVGFTPAINSVASALYTQNGGKELGKLFGALGVVQTICSQVLGPFLFGVTYMKTVATAPKAIFAVSVAALTTSFLLLAPIRLQTRSGGTSDVDLEQNESLPDERTPLVRGVR</sequence>
<reference evidence="8 9" key="1">
    <citation type="journal article" date="2012" name="Science">
        <title>The Paleozoic origin of enzymatic lignin decomposition reconstructed from 31 fungal genomes.</title>
        <authorList>
            <person name="Floudas D."/>
            <person name="Binder M."/>
            <person name="Riley R."/>
            <person name="Barry K."/>
            <person name="Blanchette R.A."/>
            <person name="Henrissat B."/>
            <person name="Martinez A.T."/>
            <person name="Otillar R."/>
            <person name="Spatafora J.W."/>
            <person name="Yadav J.S."/>
            <person name="Aerts A."/>
            <person name="Benoit I."/>
            <person name="Boyd A."/>
            <person name="Carlson A."/>
            <person name="Copeland A."/>
            <person name="Coutinho P.M."/>
            <person name="de Vries R.P."/>
            <person name="Ferreira P."/>
            <person name="Findley K."/>
            <person name="Foster B."/>
            <person name="Gaskell J."/>
            <person name="Glotzer D."/>
            <person name="Gorecki P."/>
            <person name="Heitman J."/>
            <person name="Hesse C."/>
            <person name="Hori C."/>
            <person name="Igarashi K."/>
            <person name="Jurgens J.A."/>
            <person name="Kallen N."/>
            <person name="Kersten P."/>
            <person name="Kohler A."/>
            <person name="Kuees U."/>
            <person name="Kumar T.K.A."/>
            <person name="Kuo A."/>
            <person name="LaButti K."/>
            <person name="Larrondo L.F."/>
            <person name="Lindquist E."/>
            <person name="Ling A."/>
            <person name="Lombard V."/>
            <person name="Lucas S."/>
            <person name="Lundell T."/>
            <person name="Martin R."/>
            <person name="McLaughlin D.J."/>
            <person name="Morgenstern I."/>
            <person name="Morin E."/>
            <person name="Murat C."/>
            <person name="Nagy L.G."/>
            <person name="Nolan M."/>
            <person name="Ohm R.A."/>
            <person name="Patyshakuliyeva A."/>
            <person name="Rokas A."/>
            <person name="Ruiz-Duenas F.J."/>
            <person name="Sabat G."/>
            <person name="Salamov A."/>
            <person name="Samejima M."/>
            <person name="Schmutz J."/>
            <person name="Slot J.C."/>
            <person name="St John F."/>
            <person name="Stenlid J."/>
            <person name="Sun H."/>
            <person name="Sun S."/>
            <person name="Syed K."/>
            <person name="Tsang A."/>
            <person name="Wiebenga A."/>
            <person name="Young D."/>
            <person name="Pisabarro A."/>
            <person name="Eastwood D.C."/>
            <person name="Martin F."/>
            <person name="Cullen D."/>
            <person name="Grigoriev I.V."/>
            <person name="Hibbett D.S."/>
        </authorList>
    </citation>
    <scope>NUCLEOTIDE SEQUENCE [LARGE SCALE GENOMIC DNA]</scope>
    <source>
        <strain evidence="8 9">MD-104</strain>
    </source>
</reference>
<evidence type="ECO:0000256" key="5">
    <source>
        <dbReference type="SAM" id="MobiDB-lite"/>
    </source>
</evidence>
<feature type="transmembrane region" description="Helical" evidence="6">
    <location>
        <begin position="511"/>
        <end position="530"/>
    </location>
</feature>
<dbReference type="GO" id="GO:0022857">
    <property type="term" value="F:transmembrane transporter activity"/>
    <property type="evidence" value="ECO:0007669"/>
    <property type="project" value="InterPro"/>
</dbReference>
<organism evidence="8 9">
    <name type="scientific">Wolfiporia cocos (strain MD-104)</name>
    <name type="common">Brown rot fungus</name>
    <dbReference type="NCBI Taxonomy" id="742152"/>
    <lineage>
        <taxon>Eukaryota</taxon>
        <taxon>Fungi</taxon>
        <taxon>Dikarya</taxon>
        <taxon>Basidiomycota</taxon>
        <taxon>Agaricomycotina</taxon>
        <taxon>Agaricomycetes</taxon>
        <taxon>Polyporales</taxon>
        <taxon>Phaeolaceae</taxon>
        <taxon>Wolfiporia</taxon>
    </lineage>
</organism>
<accession>A0A2H3JP92</accession>
<feature type="transmembrane region" description="Helical" evidence="6">
    <location>
        <begin position="152"/>
        <end position="178"/>
    </location>
</feature>
<dbReference type="PANTHER" id="PTHR23507:SF1">
    <property type="entry name" value="FI18259P1-RELATED"/>
    <property type="match status" value="1"/>
</dbReference>
<keyword evidence="3 6" id="KW-1133">Transmembrane helix</keyword>
<evidence type="ECO:0000256" key="2">
    <source>
        <dbReference type="ARBA" id="ARBA00022692"/>
    </source>
</evidence>
<dbReference type="Pfam" id="PF07690">
    <property type="entry name" value="MFS_1"/>
    <property type="match status" value="1"/>
</dbReference>
<feature type="signal peptide" evidence="7">
    <location>
        <begin position="1"/>
        <end position="32"/>
    </location>
</feature>
<feature type="transmembrane region" description="Helical" evidence="6">
    <location>
        <begin position="344"/>
        <end position="366"/>
    </location>
</feature>
<proteinExistence type="predicted"/>
<dbReference type="InterPro" id="IPR036259">
    <property type="entry name" value="MFS_trans_sf"/>
</dbReference>
<dbReference type="InterPro" id="IPR011701">
    <property type="entry name" value="MFS"/>
</dbReference>